<keyword evidence="5" id="KW-1185">Reference proteome</keyword>
<evidence type="ECO:0000313" key="5">
    <source>
        <dbReference type="Proteomes" id="UP000261520"/>
    </source>
</evidence>
<dbReference type="GO" id="GO:0008285">
    <property type="term" value="P:negative regulation of cell population proliferation"/>
    <property type="evidence" value="ECO:0007669"/>
    <property type="project" value="TreeGrafter"/>
</dbReference>
<dbReference type="Ensembl" id="ENSPMGT00000006491.1">
    <property type="protein sequence ID" value="ENSPMGP00000006112.1"/>
    <property type="gene ID" value="ENSPMGG00000005067.1"/>
</dbReference>
<keyword evidence="2 3" id="KW-0040">ANK repeat</keyword>
<dbReference type="GO" id="GO:0019901">
    <property type="term" value="F:protein kinase binding"/>
    <property type="evidence" value="ECO:0007669"/>
    <property type="project" value="TreeGrafter"/>
</dbReference>
<protein>
    <submittedName>
        <fullName evidence="4">Uncharacterized protein</fullName>
    </submittedName>
</protein>
<evidence type="ECO:0000256" key="1">
    <source>
        <dbReference type="ARBA" id="ARBA00022737"/>
    </source>
</evidence>
<dbReference type="GO" id="GO:0005737">
    <property type="term" value="C:cytoplasm"/>
    <property type="evidence" value="ECO:0007669"/>
    <property type="project" value="TreeGrafter"/>
</dbReference>
<dbReference type="SMART" id="SM00248">
    <property type="entry name" value="ANK"/>
    <property type="match status" value="3"/>
</dbReference>
<name>A0A3B3ZN72_9GOBI</name>
<dbReference type="PROSITE" id="PS50297">
    <property type="entry name" value="ANK_REP_REGION"/>
    <property type="match status" value="1"/>
</dbReference>
<keyword evidence="1" id="KW-0677">Repeat</keyword>
<dbReference type="Gene3D" id="1.25.40.20">
    <property type="entry name" value="Ankyrin repeat-containing domain"/>
    <property type="match status" value="1"/>
</dbReference>
<evidence type="ECO:0000256" key="3">
    <source>
        <dbReference type="PROSITE-ProRule" id="PRU00023"/>
    </source>
</evidence>
<organism evidence="4 5">
    <name type="scientific">Periophthalmus magnuspinnatus</name>
    <dbReference type="NCBI Taxonomy" id="409849"/>
    <lineage>
        <taxon>Eukaryota</taxon>
        <taxon>Metazoa</taxon>
        <taxon>Chordata</taxon>
        <taxon>Craniata</taxon>
        <taxon>Vertebrata</taxon>
        <taxon>Euteleostomi</taxon>
        <taxon>Actinopterygii</taxon>
        <taxon>Neopterygii</taxon>
        <taxon>Teleostei</taxon>
        <taxon>Neoteleostei</taxon>
        <taxon>Acanthomorphata</taxon>
        <taxon>Gobiaria</taxon>
        <taxon>Gobiiformes</taxon>
        <taxon>Gobioidei</taxon>
        <taxon>Gobiidae</taxon>
        <taxon>Oxudercinae</taxon>
        <taxon>Periophthalmus</taxon>
    </lineage>
</organism>
<sequence>LIMTLEDDLTTAAATGNAAAVEYLLETGAHVNGLNRFGRTALQVMMMGSLSVAQTLLKHGADPNVRDRSTGATPLHDAVRTGFVDTARLLIEFQADPNLRDNKNLRPIDIAKLGGHEEVFAFLETE</sequence>
<dbReference type="PANTHER" id="PTHR24201">
    <property type="entry name" value="ANK_REP_REGION DOMAIN-CONTAINING PROTEIN"/>
    <property type="match status" value="1"/>
</dbReference>
<dbReference type="Pfam" id="PF13637">
    <property type="entry name" value="Ank_4"/>
    <property type="match status" value="1"/>
</dbReference>
<dbReference type="InterPro" id="IPR002110">
    <property type="entry name" value="Ankyrin_rpt"/>
</dbReference>
<dbReference type="GO" id="GO:0004861">
    <property type="term" value="F:cyclin-dependent protein serine/threonine kinase inhibitor activity"/>
    <property type="evidence" value="ECO:0007669"/>
    <property type="project" value="TreeGrafter"/>
</dbReference>
<evidence type="ECO:0000313" key="4">
    <source>
        <dbReference type="Ensembl" id="ENSPMGP00000006112.1"/>
    </source>
</evidence>
<feature type="repeat" description="ANK" evidence="3">
    <location>
        <begin position="70"/>
        <end position="102"/>
    </location>
</feature>
<dbReference type="InterPro" id="IPR050776">
    <property type="entry name" value="Ank_Repeat/CDKN_Inhibitor"/>
</dbReference>
<reference evidence="4" key="2">
    <citation type="submission" date="2025-09" db="UniProtKB">
        <authorList>
            <consortium name="Ensembl"/>
        </authorList>
    </citation>
    <scope>IDENTIFICATION</scope>
</reference>
<dbReference type="GO" id="GO:0005634">
    <property type="term" value="C:nucleus"/>
    <property type="evidence" value="ECO:0007669"/>
    <property type="project" value="TreeGrafter"/>
</dbReference>
<dbReference type="SUPFAM" id="SSF48403">
    <property type="entry name" value="Ankyrin repeat"/>
    <property type="match status" value="1"/>
</dbReference>
<dbReference type="AlphaFoldDB" id="A0A3B3ZN72"/>
<accession>A0A3B3ZN72</accession>
<dbReference type="GO" id="GO:2000045">
    <property type="term" value="P:regulation of G1/S transition of mitotic cell cycle"/>
    <property type="evidence" value="ECO:0007669"/>
    <property type="project" value="TreeGrafter"/>
</dbReference>
<evidence type="ECO:0000256" key="2">
    <source>
        <dbReference type="ARBA" id="ARBA00023043"/>
    </source>
</evidence>
<dbReference type="Proteomes" id="UP000261520">
    <property type="component" value="Unplaced"/>
</dbReference>
<dbReference type="PROSITE" id="PS50088">
    <property type="entry name" value="ANK_REPEAT"/>
    <property type="match status" value="1"/>
</dbReference>
<dbReference type="STRING" id="409849.ENSPMGP00000006112"/>
<proteinExistence type="predicted"/>
<dbReference type="PANTHER" id="PTHR24201:SF8">
    <property type="entry name" value="CYCLIN-DEPENDENT KINASE 4 INHIBITOR B"/>
    <property type="match status" value="1"/>
</dbReference>
<dbReference type="InterPro" id="IPR036770">
    <property type="entry name" value="Ankyrin_rpt-contain_sf"/>
</dbReference>
<dbReference type="Pfam" id="PF12796">
    <property type="entry name" value="Ank_2"/>
    <property type="match status" value="1"/>
</dbReference>
<reference evidence="4" key="1">
    <citation type="submission" date="2025-08" db="UniProtKB">
        <authorList>
            <consortium name="Ensembl"/>
        </authorList>
    </citation>
    <scope>IDENTIFICATION</scope>
</reference>